<keyword evidence="5" id="KW-1185">Reference proteome</keyword>
<dbReference type="CDD" id="cd04301">
    <property type="entry name" value="NAT_SF"/>
    <property type="match status" value="1"/>
</dbReference>
<evidence type="ECO:0000313" key="5">
    <source>
        <dbReference type="Proteomes" id="UP000515703"/>
    </source>
</evidence>
<evidence type="ECO:0000256" key="1">
    <source>
        <dbReference type="ARBA" id="ARBA00022679"/>
    </source>
</evidence>
<dbReference type="EMBL" id="AP023368">
    <property type="protein sequence ID" value="BCJ99624.1"/>
    <property type="molecule type" value="Genomic_DNA"/>
</dbReference>
<dbReference type="InterPro" id="IPR000182">
    <property type="entry name" value="GNAT_dom"/>
</dbReference>
<dbReference type="SUPFAM" id="SSF55729">
    <property type="entry name" value="Acyl-CoA N-acyltransferases (Nat)"/>
    <property type="match status" value="1"/>
</dbReference>
<dbReference type="KEGG" id="acht:bsdcttw_26650"/>
<dbReference type="PANTHER" id="PTHR43420">
    <property type="entry name" value="ACETYLTRANSFERASE"/>
    <property type="match status" value="1"/>
</dbReference>
<dbReference type="PRINTS" id="PR01754">
    <property type="entry name" value="SACTRNSFRASE"/>
</dbReference>
<keyword evidence="1" id="KW-0808">Transferase</keyword>
<feature type="domain" description="N-acetyltransferase" evidence="3">
    <location>
        <begin position="31"/>
        <end position="171"/>
    </location>
</feature>
<dbReference type="Proteomes" id="UP000515703">
    <property type="component" value="Chromosome"/>
</dbReference>
<gene>
    <name evidence="4" type="ORF">bsdcttw_26650</name>
</gene>
<dbReference type="Gene3D" id="3.40.630.30">
    <property type="match status" value="1"/>
</dbReference>
<evidence type="ECO:0000259" key="3">
    <source>
        <dbReference type="PROSITE" id="PS51186"/>
    </source>
</evidence>
<accession>A0A7I8DQN4</accession>
<dbReference type="GO" id="GO:0016747">
    <property type="term" value="F:acyltransferase activity, transferring groups other than amino-acyl groups"/>
    <property type="evidence" value="ECO:0007669"/>
    <property type="project" value="InterPro"/>
</dbReference>
<evidence type="ECO:0000256" key="2">
    <source>
        <dbReference type="ARBA" id="ARBA00023315"/>
    </source>
</evidence>
<dbReference type="RefSeq" id="WP_185255373.1">
    <property type="nucleotide sequence ID" value="NZ_AP023368.1"/>
</dbReference>
<protein>
    <recommendedName>
        <fullName evidence="3">N-acetyltransferase domain-containing protein</fullName>
    </recommendedName>
</protein>
<name>A0A7I8DQN4_9FIRM</name>
<dbReference type="Pfam" id="PF00583">
    <property type="entry name" value="Acetyltransf_1"/>
    <property type="match status" value="1"/>
</dbReference>
<dbReference type="InterPro" id="IPR008125">
    <property type="entry name" value="Streptothricin_AcTrfase"/>
</dbReference>
<sequence>MNYRIVPFDKTMLHLLPHPQQPFDIIGRLVPIYDGIKWNTTEYLLDIKREKTYPNDSFDPREYINNPEQVAFLALIGDECIGSIRVCKRWNGNAFIDDLAVDREYRGLGIGCRLMNAAVQWGKDRGLCGVSLETQDWNLLACRFYLKYGFKLGGIDTKVYTNPLYRKETALYFYMYSSEKSEL</sequence>
<dbReference type="InterPro" id="IPR016181">
    <property type="entry name" value="Acyl_CoA_acyltransferase"/>
</dbReference>
<dbReference type="AlphaFoldDB" id="A0A7I8DQN4"/>
<evidence type="ECO:0000313" key="4">
    <source>
        <dbReference type="EMBL" id="BCJ99624.1"/>
    </source>
</evidence>
<proteinExistence type="predicted"/>
<reference evidence="4 5" key="1">
    <citation type="submission" date="2020-08" db="EMBL/GenBank/DDBJ databases">
        <title>Draft genome sequencing of an Anaerocolumna strain isolated from anoxic soil subjected to BSD treatment.</title>
        <authorList>
            <person name="Uek A."/>
            <person name="Tonouchi A."/>
        </authorList>
    </citation>
    <scope>NUCLEOTIDE SEQUENCE [LARGE SCALE GENOMIC DNA]</scope>
    <source>
        <strain evidence="4 5">CTTW</strain>
    </source>
</reference>
<dbReference type="PROSITE" id="PS51186">
    <property type="entry name" value="GNAT"/>
    <property type="match status" value="1"/>
</dbReference>
<dbReference type="InterPro" id="IPR050680">
    <property type="entry name" value="YpeA/RimI_acetyltransf"/>
</dbReference>
<organism evidence="4 5">
    <name type="scientific">Anaerocolumna chitinilytica</name>
    <dbReference type="NCBI Taxonomy" id="1727145"/>
    <lineage>
        <taxon>Bacteria</taxon>
        <taxon>Bacillati</taxon>
        <taxon>Bacillota</taxon>
        <taxon>Clostridia</taxon>
        <taxon>Lachnospirales</taxon>
        <taxon>Lachnospiraceae</taxon>
        <taxon>Anaerocolumna</taxon>
    </lineage>
</organism>
<keyword evidence="2" id="KW-0012">Acyltransferase</keyword>
<reference evidence="4 5" key="2">
    <citation type="submission" date="2020-08" db="EMBL/GenBank/DDBJ databases">
        <authorList>
            <person name="Ueki A."/>
            <person name="Tonouchi A."/>
        </authorList>
    </citation>
    <scope>NUCLEOTIDE SEQUENCE [LARGE SCALE GENOMIC DNA]</scope>
    <source>
        <strain evidence="4 5">CTTW</strain>
    </source>
</reference>
<dbReference type="PANTHER" id="PTHR43420:SF12">
    <property type="entry name" value="N-ACETYLTRANSFERASE DOMAIN-CONTAINING PROTEIN"/>
    <property type="match status" value="1"/>
</dbReference>